<dbReference type="EMBL" id="BAABRO010000001">
    <property type="protein sequence ID" value="GAA5505381.1"/>
    <property type="molecule type" value="Genomic_DNA"/>
</dbReference>
<sequence length="165" mass="18898">MKIQYTVRSTLLATALVAGACGWYSWNVAERRNEFAALDDLERLTKNGVVIADGGHPYDGCGTWSGAMAHLDFRGPSFFRNLNLDAFKRVVRIEVQYEQNPEIIAMLRRFEHLDEVFFNNGSIDPNNVVPPEELGYVSAVRQFRSSHPKIDVRFWDYDEPENILD</sequence>
<reference evidence="1 2" key="1">
    <citation type="submission" date="2024-02" db="EMBL/GenBank/DDBJ databases">
        <title>Rhodopirellula caenicola NBRC 110016.</title>
        <authorList>
            <person name="Ichikawa N."/>
            <person name="Katano-Makiyama Y."/>
            <person name="Hidaka K."/>
        </authorList>
    </citation>
    <scope>NUCLEOTIDE SEQUENCE [LARGE SCALE GENOMIC DNA]</scope>
    <source>
        <strain evidence="1 2">NBRC 110016</strain>
    </source>
</reference>
<name>A0ABP9VJJ4_9BACT</name>
<accession>A0ABP9VJJ4</accession>
<protein>
    <submittedName>
        <fullName evidence="1">Uncharacterized protein</fullName>
    </submittedName>
</protein>
<proteinExistence type="predicted"/>
<keyword evidence="2" id="KW-1185">Reference proteome</keyword>
<organism evidence="1 2">
    <name type="scientific">Novipirellula caenicola</name>
    <dbReference type="NCBI Taxonomy" id="1536901"/>
    <lineage>
        <taxon>Bacteria</taxon>
        <taxon>Pseudomonadati</taxon>
        <taxon>Planctomycetota</taxon>
        <taxon>Planctomycetia</taxon>
        <taxon>Pirellulales</taxon>
        <taxon>Pirellulaceae</taxon>
        <taxon>Novipirellula</taxon>
    </lineage>
</organism>
<evidence type="ECO:0000313" key="2">
    <source>
        <dbReference type="Proteomes" id="UP001416858"/>
    </source>
</evidence>
<dbReference type="Proteomes" id="UP001416858">
    <property type="component" value="Unassembled WGS sequence"/>
</dbReference>
<gene>
    <name evidence="1" type="ORF">Rcae01_00826</name>
</gene>
<dbReference type="PROSITE" id="PS51257">
    <property type="entry name" value="PROKAR_LIPOPROTEIN"/>
    <property type="match status" value="1"/>
</dbReference>
<comment type="caution">
    <text evidence="1">The sequence shown here is derived from an EMBL/GenBank/DDBJ whole genome shotgun (WGS) entry which is preliminary data.</text>
</comment>
<evidence type="ECO:0000313" key="1">
    <source>
        <dbReference type="EMBL" id="GAA5505381.1"/>
    </source>
</evidence>